<evidence type="ECO:0000256" key="2">
    <source>
        <dbReference type="ARBA" id="ARBA00023125"/>
    </source>
</evidence>
<organism evidence="6 7">
    <name type="scientific">Parafrankia irregularis</name>
    <dbReference type="NCBI Taxonomy" id="795642"/>
    <lineage>
        <taxon>Bacteria</taxon>
        <taxon>Bacillati</taxon>
        <taxon>Actinomycetota</taxon>
        <taxon>Actinomycetes</taxon>
        <taxon>Frankiales</taxon>
        <taxon>Frankiaceae</taxon>
        <taxon>Parafrankia</taxon>
    </lineage>
</organism>
<dbReference type="InterPro" id="IPR009057">
    <property type="entry name" value="Homeodomain-like_sf"/>
</dbReference>
<dbReference type="GO" id="GO:0003700">
    <property type="term" value="F:DNA-binding transcription factor activity"/>
    <property type="evidence" value="ECO:0007669"/>
    <property type="project" value="TreeGrafter"/>
</dbReference>
<gene>
    <name evidence="6" type="ORF">Ga0074812_104136</name>
</gene>
<dbReference type="SUPFAM" id="SSF48498">
    <property type="entry name" value="Tetracyclin repressor-like, C-terminal domain"/>
    <property type="match status" value="1"/>
</dbReference>
<dbReference type="EMBL" id="FAOZ01000004">
    <property type="protein sequence ID" value="CUU55055.1"/>
    <property type="molecule type" value="Genomic_DNA"/>
</dbReference>
<dbReference type="InterPro" id="IPR050109">
    <property type="entry name" value="HTH-type_TetR-like_transc_reg"/>
</dbReference>
<dbReference type="PROSITE" id="PS50977">
    <property type="entry name" value="HTH_TETR_2"/>
    <property type="match status" value="1"/>
</dbReference>
<dbReference type="Gene3D" id="1.10.357.10">
    <property type="entry name" value="Tetracycline Repressor, domain 2"/>
    <property type="match status" value="1"/>
</dbReference>
<evidence type="ECO:0000256" key="4">
    <source>
        <dbReference type="PROSITE-ProRule" id="PRU00335"/>
    </source>
</evidence>
<dbReference type="GO" id="GO:0000976">
    <property type="term" value="F:transcription cis-regulatory region binding"/>
    <property type="evidence" value="ECO:0007669"/>
    <property type="project" value="TreeGrafter"/>
</dbReference>
<dbReference type="InterPro" id="IPR011075">
    <property type="entry name" value="TetR_C"/>
</dbReference>
<evidence type="ECO:0000313" key="7">
    <source>
        <dbReference type="Proteomes" id="UP000198802"/>
    </source>
</evidence>
<dbReference type="Pfam" id="PF16859">
    <property type="entry name" value="TetR_C_11"/>
    <property type="match status" value="1"/>
</dbReference>
<dbReference type="InterPro" id="IPR001647">
    <property type="entry name" value="HTH_TetR"/>
</dbReference>
<evidence type="ECO:0000259" key="5">
    <source>
        <dbReference type="PROSITE" id="PS50977"/>
    </source>
</evidence>
<evidence type="ECO:0000256" key="1">
    <source>
        <dbReference type="ARBA" id="ARBA00023015"/>
    </source>
</evidence>
<keyword evidence="1" id="KW-0805">Transcription regulation</keyword>
<protein>
    <submittedName>
        <fullName evidence="6">DNA-binding transcriptional regulator, AcrR family</fullName>
    </submittedName>
</protein>
<dbReference type="Gene3D" id="1.10.10.60">
    <property type="entry name" value="Homeodomain-like"/>
    <property type="match status" value="1"/>
</dbReference>
<keyword evidence="3" id="KW-0804">Transcription</keyword>
<dbReference type="Pfam" id="PF00440">
    <property type="entry name" value="TetR_N"/>
    <property type="match status" value="1"/>
</dbReference>
<dbReference type="InterPro" id="IPR036271">
    <property type="entry name" value="Tet_transcr_reg_TetR-rel_C_sf"/>
</dbReference>
<evidence type="ECO:0000256" key="3">
    <source>
        <dbReference type="ARBA" id="ARBA00023163"/>
    </source>
</evidence>
<dbReference type="AlphaFoldDB" id="A0A0S4QIU3"/>
<dbReference type="PANTHER" id="PTHR30055:SF148">
    <property type="entry name" value="TETR-FAMILY TRANSCRIPTIONAL REGULATOR"/>
    <property type="match status" value="1"/>
</dbReference>
<feature type="domain" description="HTH tetR-type" evidence="5">
    <location>
        <begin position="18"/>
        <end position="78"/>
    </location>
</feature>
<feature type="DNA-binding region" description="H-T-H motif" evidence="4">
    <location>
        <begin position="41"/>
        <end position="60"/>
    </location>
</feature>
<proteinExistence type="predicted"/>
<dbReference type="PRINTS" id="PR00455">
    <property type="entry name" value="HTHTETR"/>
</dbReference>
<keyword evidence="2 4" id="KW-0238">DNA-binding</keyword>
<accession>A0A0S4QIU3</accession>
<reference evidence="7" key="1">
    <citation type="submission" date="2015-11" db="EMBL/GenBank/DDBJ databases">
        <authorList>
            <person name="Varghese N."/>
        </authorList>
    </citation>
    <scope>NUCLEOTIDE SEQUENCE [LARGE SCALE GENOMIC DNA]</scope>
    <source>
        <strain evidence="7">DSM 45899</strain>
    </source>
</reference>
<dbReference type="SUPFAM" id="SSF46689">
    <property type="entry name" value="Homeodomain-like"/>
    <property type="match status" value="1"/>
</dbReference>
<dbReference type="RefSeq" id="WP_091273188.1">
    <property type="nucleotide sequence ID" value="NZ_FAOZ01000004.1"/>
</dbReference>
<sequence>MTAAEASTGPAPGRPRDREIDRRILAAATRLFGRVGWSGFTFEAVAREAGVGKPSLYLRWQTKEQLLSAALAAGIADIRDIDTGELRGDLRELGRQLSVLRLGPERRAVERMGLEAREIPGVAERWDHLRESQVHAARAMVHRAIDRGELPARTSVTLFLDTFIGAITMHATSTPERLKPEVAAKIDTYVEDLIGFLLGALTAQS</sequence>
<evidence type="ECO:0000313" key="6">
    <source>
        <dbReference type="EMBL" id="CUU55055.1"/>
    </source>
</evidence>
<name>A0A0S4QIU3_9ACTN</name>
<dbReference type="PANTHER" id="PTHR30055">
    <property type="entry name" value="HTH-TYPE TRANSCRIPTIONAL REGULATOR RUTR"/>
    <property type="match status" value="1"/>
</dbReference>
<dbReference type="Proteomes" id="UP000198802">
    <property type="component" value="Unassembled WGS sequence"/>
</dbReference>
<keyword evidence="7" id="KW-1185">Reference proteome</keyword>